<keyword evidence="4" id="KW-0862">Zinc</keyword>
<dbReference type="Gene3D" id="3.40.830.10">
    <property type="entry name" value="LigB-like"/>
    <property type="match status" value="1"/>
</dbReference>
<sequence>MPNTHRPPVYFLGIGGPNFIGNTEHPAYQSLASIGQEITTYVKPKAVVVFSAHWQAGSTTLQINSAEHTDLVYDFYGFPDDYYQIKYPNKGSPEVARKVIERLREEGVRVEKVRRGLDHGVWVGFLAAFDPKKNPLNAPIVQVSLFGNEDLHAHYRVGKALESLRDDGVLIIGAGMAVHNLNDFRLSLMSGSTAPQKYASTFDDALKDAVESDPENRLERMVALLDRDDVRRAHPTLDHLLPIYVAAGASGLDNGHRIWTMPERSLNWASYRFGEVNQGT</sequence>
<evidence type="ECO:0000259" key="6">
    <source>
        <dbReference type="Pfam" id="PF02900"/>
    </source>
</evidence>
<keyword evidence="5" id="KW-0560">Oxidoreductase</keyword>
<proteinExistence type="inferred from homology"/>
<protein>
    <submittedName>
        <fullName evidence="7">Putative aromatic ring-opening dioxygenase LigB subunit</fullName>
    </submittedName>
</protein>
<dbReference type="PANTHER" id="PTHR30096">
    <property type="entry name" value="4,5-DOPA DIOXYGENASE EXTRADIOL-LIKE PROTEIN"/>
    <property type="match status" value="1"/>
</dbReference>
<evidence type="ECO:0000256" key="5">
    <source>
        <dbReference type="ARBA" id="ARBA00023002"/>
    </source>
</evidence>
<dbReference type="Proteomes" id="UP000244855">
    <property type="component" value="Unassembled WGS sequence"/>
</dbReference>
<feature type="domain" description="Extradiol ring-cleavage dioxygenase class III enzyme subunit B" evidence="6">
    <location>
        <begin position="4"/>
        <end position="260"/>
    </location>
</feature>
<dbReference type="SUPFAM" id="SSF53213">
    <property type="entry name" value="LigB-like"/>
    <property type="match status" value="1"/>
</dbReference>
<dbReference type="InterPro" id="IPR014436">
    <property type="entry name" value="Extradiol_dOase_DODA"/>
</dbReference>
<reference evidence="7 8" key="1">
    <citation type="journal article" date="2018" name="Sci. Rep.">
        <title>Comparative genomics provides insights into the lifestyle and reveals functional heterogeneity of dark septate endophytic fungi.</title>
        <authorList>
            <person name="Knapp D.G."/>
            <person name="Nemeth J.B."/>
            <person name="Barry K."/>
            <person name="Hainaut M."/>
            <person name="Henrissat B."/>
            <person name="Johnson J."/>
            <person name="Kuo A."/>
            <person name="Lim J.H.P."/>
            <person name="Lipzen A."/>
            <person name="Nolan M."/>
            <person name="Ohm R.A."/>
            <person name="Tamas L."/>
            <person name="Grigoriev I.V."/>
            <person name="Spatafora J.W."/>
            <person name="Nagy L.G."/>
            <person name="Kovacs G.M."/>
        </authorList>
    </citation>
    <scope>NUCLEOTIDE SEQUENCE [LARGE SCALE GENOMIC DNA]</scope>
    <source>
        <strain evidence="7 8">DSE2036</strain>
    </source>
</reference>
<dbReference type="GO" id="GO:0008270">
    <property type="term" value="F:zinc ion binding"/>
    <property type="evidence" value="ECO:0007669"/>
    <property type="project" value="InterPro"/>
</dbReference>
<keyword evidence="7" id="KW-0223">Dioxygenase</keyword>
<dbReference type="GO" id="GO:0016702">
    <property type="term" value="F:oxidoreductase activity, acting on single donors with incorporation of molecular oxygen, incorporation of two atoms of oxygen"/>
    <property type="evidence" value="ECO:0007669"/>
    <property type="project" value="UniProtKB-ARBA"/>
</dbReference>
<gene>
    <name evidence="7" type="ORF">DM02DRAFT_518522</name>
</gene>
<comment type="cofactor">
    <cofactor evidence="1">
        <name>Zn(2+)</name>
        <dbReference type="ChEBI" id="CHEBI:29105"/>
    </cofactor>
</comment>
<dbReference type="GO" id="GO:0008198">
    <property type="term" value="F:ferrous iron binding"/>
    <property type="evidence" value="ECO:0007669"/>
    <property type="project" value="InterPro"/>
</dbReference>
<name>A0A2V1E5Q0_9PLEO</name>
<evidence type="ECO:0000256" key="3">
    <source>
        <dbReference type="ARBA" id="ARBA00022723"/>
    </source>
</evidence>
<evidence type="ECO:0000313" key="7">
    <source>
        <dbReference type="EMBL" id="PVI04590.1"/>
    </source>
</evidence>
<evidence type="ECO:0000256" key="2">
    <source>
        <dbReference type="ARBA" id="ARBA00007581"/>
    </source>
</evidence>
<dbReference type="PANTHER" id="PTHR30096:SF0">
    <property type="entry name" value="4,5-DOPA DIOXYGENASE EXTRADIOL-LIKE PROTEIN"/>
    <property type="match status" value="1"/>
</dbReference>
<keyword evidence="3" id="KW-0479">Metal-binding</keyword>
<evidence type="ECO:0000256" key="1">
    <source>
        <dbReference type="ARBA" id="ARBA00001947"/>
    </source>
</evidence>
<dbReference type="EMBL" id="KZ805320">
    <property type="protein sequence ID" value="PVI04590.1"/>
    <property type="molecule type" value="Genomic_DNA"/>
</dbReference>
<dbReference type="PIRSF" id="PIRSF006157">
    <property type="entry name" value="Doxgns_DODA"/>
    <property type="match status" value="1"/>
</dbReference>
<evidence type="ECO:0000313" key="8">
    <source>
        <dbReference type="Proteomes" id="UP000244855"/>
    </source>
</evidence>
<accession>A0A2V1E5Q0</accession>
<keyword evidence="8" id="KW-1185">Reference proteome</keyword>
<dbReference type="Pfam" id="PF02900">
    <property type="entry name" value="LigB"/>
    <property type="match status" value="1"/>
</dbReference>
<organism evidence="7 8">
    <name type="scientific">Periconia macrospinosa</name>
    <dbReference type="NCBI Taxonomy" id="97972"/>
    <lineage>
        <taxon>Eukaryota</taxon>
        <taxon>Fungi</taxon>
        <taxon>Dikarya</taxon>
        <taxon>Ascomycota</taxon>
        <taxon>Pezizomycotina</taxon>
        <taxon>Dothideomycetes</taxon>
        <taxon>Pleosporomycetidae</taxon>
        <taxon>Pleosporales</taxon>
        <taxon>Massarineae</taxon>
        <taxon>Periconiaceae</taxon>
        <taxon>Periconia</taxon>
    </lineage>
</organism>
<evidence type="ECO:0000256" key="4">
    <source>
        <dbReference type="ARBA" id="ARBA00022833"/>
    </source>
</evidence>
<dbReference type="CDD" id="cd07363">
    <property type="entry name" value="45_DOPA_Dioxygenase"/>
    <property type="match status" value="1"/>
</dbReference>
<dbReference type="InterPro" id="IPR004183">
    <property type="entry name" value="Xdiol_dOase_suB"/>
</dbReference>
<comment type="similarity">
    <text evidence="2">Belongs to the DODA-type extradiol aromatic ring-opening dioxygenase family.</text>
</comment>
<dbReference type="OrthoDB" id="7396853at2759"/>
<dbReference type="AlphaFoldDB" id="A0A2V1E5Q0"/>